<dbReference type="RefSeq" id="WP_002584180.1">
    <property type="nucleotide sequence ID" value="NZ_KB850978.1"/>
</dbReference>
<evidence type="ECO:0000256" key="8">
    <source>
        <dbReference type="ARBA" id="ARBA00022741"/>
    </source>
</evidence>
<dbReference type="HAMAP" id="MF_00741">
    <property type="entry name" value="AIRS"/>
    <property type="match status" value="1"/>
</dbReference>
<keyword evidence="6 15" id="KW-0963">Cytoplasm</keyword>
<evidence type="ECO:0000256" key="15">
    <source>
        <dbReference type="HAMAP-Rule" id="MF_00741"/>
    </source>
</evidence>
<dbReference type="GO" id="GO:0004641">
    <property type="term" value="F:phosphoribosylformylglycinamidine cyclo-ligase activity"/>
    <property type="evidence" value="ECO:0007669"/>
    <property type="project" value="UniProtKB-UniRule"/>
</dbReference>
<dbReference type="GO" id="GO:0004637">
    <property type="term" value="F:phosphoribosylamine-glycine ligase activity"/>
    <property type="evidence" value="ECO:0007669"/>
    <property type="project" value="TreeGrafter"/>
</dbReference>
<evidence type="ECO:0000256" key="4">
    <source>
        <dbReference type="ARBA" id="ARBA00013047"/>
    </source>
</evidence>
<evidence type="ECO:0000256" key="1">
    <source>
        <dbReference type="ARBA" id="ARBA00004496"/>
    </source>
</evidence>
<evidence type="ECO:0000256" key="11">
    <source>
        <dbReference type="ARBA" id="ARBA00031908"/>
    </source>
</evidence>
<name>A0A0E2H974_9FIRM</name>
<dbReference type="InterPro" id="IPR016188">
    <property type="entry name" value="PurM-like_N"/>
</dbReference>
<dbReference type="HOGENOM" id="CLU_047116_0_0_9"/>
<organism evidence="18 19">
    <name type="scientific">[Clostridium] clostridioforme 90A8</name>
    <dbReference type="NCBI Taxonomy" id="999408"/>
    <lineage>
        <taxon>Bacteria</taxon>
        <taxon>Bacillati</taxon>
        <taxon>Bacillota</taxon>
        <taxon>Clostridia</taxon>
        <taxon>Lachnospirales</taxon>
        <taxon>Lachnospiraceae</taxon>
        <taxon>Enterocloster</taxon>
    </lineage>
</organism>
<sequence>MMDYKKAGVDIEAGYKSVELMKEYVKGTMRSEVLGGLGGFSGAFSMSAFKGMEEPTLLSGTDGVGTKLKLAFLMDKHDTVGIDCVAMCVNDVACAGGEPLFFLDYIACGKNVPEKIATIVKGVAEGCRQSGSALIGGETAEMPGFYPEDEYDLAGFSVGIVDKKDLITGENLCAGDVLIGMASSGVHSNGFSLVRKVFEKELTKEGLNTYYDELGTTLGEALLAPTKIYVKALRNVKEAGVTVKACSHITGGGFYENIPRMLKDGVKAVIRKDSYPVPPVFRLLADKGQIEERMMYNTYNMGLGMIVAVNPADVEKAMEAMRAAGEAPYAVGSIEEGEKGVSLC</sequence>
<dbReference type="PANTHER" id="PTHR10520:SF12">
    <property type="entry name" value="TRIFUNCTIONAL PURINE BIOSYNTHETIC PROTEIN ADENOSINE-3"/>
    <property type="match status" value="1"/>
</dbReference>
<evidence type="ECO:0000256" key="9">
    <source>
        <dbReference type="ARBA" id="ARBA00022755"/>
    </source>
</evidence>
<evidence type="ECO:0000256" key="7">
    <source>
        <dbReference type="ARBA" id="ARBA00022598"/>
    </source>
</evidence>
<evidence type="ECO:0000313" key="18">
    <source>
        <dbReference type="EMBL" id="ENZ13023.1"/>
    </source>
</evidence>
<reference evidence="18 19" key="1">
    <citation type="submission" date="2013-01" db="EMBL/GenBank/DDBJ databases">
        <title>The Genome Sequence of Clostridium clostridioforme 90A8.</title>
        <authorList>
            <consortium name="The Broad Institute Genome Sequencing Platform"/>
            <person name="Earl A."/>
            <person name="Ward D."/>
            <person name="Feldgarden M."/>
            <person name="Gevers D."/>
            <person name="Courvalin P."/>
            <person name="Lambert T."/>
            <person name="Walker B."/>
            <person name="Young S.K."/>
            <person name="Zeng Q."/>
            <person name="Gargeya S."/>
            <person name="Fitzgerald M."/>
            <person name="Haas B."/>
            <person name="Abouelleil A."/>
            <person name="Alvarado L."/>
            <person name="Arachchi H.M."/>
            <person name="Berlin A.M."/>
            <person name="Chapman S.B."/>
            <person name="Dewar J."/>
            <person name="Goldberg J."/>
            <person name="Griggs A."/>
            <person name="Gujja S."/>
            <person name="Hansen M."/>
            <person name="Howarth C."/>
            <person name="Imamovic A."/>
            <person name="Larimer J."/>
            <person name="McCowan C."/>
            <person name="Murphy C."/>
            <person name="Neiman D."/>
            <person name="Pearson M."/>
            <person name="Priest M."/>
            <person name="Roberts A."/>
            <person name="Saif S."/>
            <person name="Shea T."/>
            <person name="Sisk P."/>
            <person name="Sykes S."/>
            <person name="Wortman J."/>
            <person name="Nusbaum C."/>
            <person name="Birren B."/>
        </authorList>
    </citation>
    <scope>NUCLEOTIDE SEQUENCE [LARGE SCALE GENOMIC DNA]</scope>
    <source>
        <strain evidence="18 19">90A8</strain>
    </source>
</reference>
<evidence type="ECO:0000256" key="2">
    <source>
        <dbReference type="ARBA" id="ARBA00004686"/>
    </source>
</evidence>
<dbReference type="InterPro" id="IPR010918">
    <property type="entry name" value="PurM-like_C_dom"/>
</dbReference>
<dbReference type="NCBIfam" id="TIGR00878">
    <property type="entry name" value="purM"/>
    <property type="match status" value="1"/>
</dbReference>
<proteinExistence type="inferred from homology"/>
<dbReference type="UniPathway" id="UPA00074">
    <property type="reaction ID" value="UER00129"/>
</dbReference>
<dbReference type="Gene3D" id="3.30.1330.10">
    <property type="entry name" value="PurM-like, N-terminal domain"/>
    <property type="match status" value="1"/>
</dbReference>
<evidence type="ECO:0000256" key="6">
    <source>
        <dbReference type="ARBA" id="ARBA00022490"/>
    </source>
</evidence>
<evidence type="ECO:0000256" key="3">
    <source>
        <dbReference type="ARBA" id="ARBA00010280"/>
    </source>
</evidence>
<dbReference type="GO" id="GO:0006189">
    <property type="term" value="P:'de novo' IMP biosynthetic process"/>
    <property type="evidence" value="ECO:0007669"/>
    <property type="project" value="UniProtKB-UniRule"/>
</dbReference>
<dbReference type="FunFam" id="3.30.1330.10:FF:000001">
    <property type="entry name" value="Phosphoribosylformylglycinamidine cyclo-ligase"/>
    <property type="match status" value="1"/>
</dbReference>
<dbReference type="GeneID" id="57964411"/>
<evidence type="ECO:0000313" key="19">
    <source>
        <dbReference type="Proteomes" id="UP000013085"/>
    </source>
</evidence>
<comment type="similarity">
    <text evidence="3 15">Belongs to the AIR synthase family.</text>
</comment>
<gene>
    <name evidence="15" type="primary">purM</name>
    <name evidence="18" type="ORF">HMPREF1090_03304</name>
</gene>
<comment type="subcellular location">
    <subcellularLocation>
        <location evidence="1 15">Cytoplasm</location>
    </subcellularLocation>
</comment>
<dbReference type="Proteomes" id="UP000013085">
    <property type="component" value="Unassembled WGS sequence"/>
</dbReference>
<dbReference type="InterPro" id="IPR004733">
    <property type="entry name" value="PurM_cligase"/>
</dbReference>
<keyword evidence="7 15" id="KW-0436">Ligase</keyword>
<keyword evidence="8 15" id="KW-0547">Nucleotide-binding</keyword>
<dbReference type="Pfam" id="PF02769">
    <property type="entry name" value="AIRS_C"/>
    <property type="match status" value="1"/>
</dbReference>
<dbReference type="FunFam" id="3.90.650.10:FF:000011">
    <property type="entry name" value="Phosphoribosylformylglycinamidine cyclo-ligase"/>
    <property type="match status" value="1"/>
</dbReference>
<dbReference type="GO" id="GO:0005524">
    <property type="term" value="F:ATP binding"/>
    <property type="evidence" value="ECO:0007669"/>
    <property type="project" value="UniProtKB-KW"/>
</dbReference>
<dbReference type="InterPro" id="IPR036921">
    <property type="entry name" value="PurM-like_N_sf"/>
</dbReference>
<protein>
    <recommendedName>
        <fullName evidence="5 15">Phosphoribosylformylglycinamidine cyclo-ligase</fullName>
        <ecNumber evidence="4 15">6.3.3.1</ecNumber>
    </recommendedName>
    <alternativeName>
        <fullName evidence="12 15">AIR synthase</fullName>
    </alternativeName>
    <alternativeName>
        <fullName evidence="13 15">AIRS</fullName>
    </alternativeName>
    <alternativeName>
        <fullName evidence="11 15">Phosphoribosyl-aminoimidazole synthetase</fullName>
    </alternativeName>
</protein>
<dbReference type="PANTHER" id="PTHR10520">
    <property type="entry name" value="TRIFUNCTIONAL PURINE BIOSYNTHETIC PROTEIN ADENOSINE-3-RELATED"/>
    <property type="match status" value="1"/>
</dbReference>
<evidence type="ECO:0000256" key="5">
    <source>
        <dbReference type="ARBA" id="ARBA00020367"/>
    </source>
</evidence>
<evidence type="ECO:0000256" key="14">
    <source>
        <dbReference type="ARBA" id="ARBA00049057"/>
    </source>
</evidence>
<dbReference type="SUPFAM" id="SSF55326">
    <property type="entry name" value="PurM N-terminal domain-like"/>
    <property type="match status" value="1"/>
</dbReference>
<evidence type="ECO:0000256" key="12">
    <source>
        <dbReference type="ARBA" id="ARBA00032931"/>
    </source>
</evidence>
<accession>A0A0E2H974</accession>
<evidence type="ECO:0000259" key="16">
    <source>
        <dbReference type="Pfam" id="PF00586"/>
    </source>
</evidence>
<dbReference type="EC" id="6.3.3.1" evidence="4 15"/>
<dbReference type="SUPFAM" id="SSF56042">
    <property type="entry name" value="PurM C-terminal domain-like"/>
    <property type="match status" value="1"/>
</dbReference>
<comment type="caution">
    <text evidence="18">The sequence shown here is derived from an EMBL/GenBank/DDBJ whole genome shotgun (WGS) entry which is preliminary data.</text>
</comment>
<dbReference type="GO" id="GO:0046084">
    <property type="term" value="P:adenine biosynthetic process"/>
    <property type="evidence" value="ECO:0007669"/>
    <property type="project" value="TreeGrafter"/>
</dbReference>
<dbReference type="Pfam" id="PF00586">
    <property type="entry name" value="AIRS"/>
    <property type="match status" value="1"/>
</dbReference>
<comment type="catalytic activity">
    <reaction evidence="14 15">
        <text>2-formamido-N(1)-(5-O-phospho-beta-D-ribosyl)acetamidine + ATP = 5-amino-1-(5-phospho-beta-D-ribosyl)imidazole + ADP + phosphate + H(+)</text>
        <dbReference type="Rhea" id="RHEA:23032"/>
        <dbReference type="ChEBI" id="CHEBI:15378"/>
        <dbReference type="ChEBI" id="CHEBI:30616"/>
        <dbReference type="ChEBI" id="CHEBI:43474"/>
        <dbReference type="ChEBI" id="CHEBI:137981"/>
        <dbReference type="ChEBI" id="CHEBI:147287"/>
        <dbReference type="ChEBI" id="CHEBI:456216"/>
        <dbReference type="EC" id="6.3.3.1"/>
    </reaction>
</comment>
<dbReference type="GO" id="GO:0005829">
    <property type="term" value="C:cytosol"/>
    <property type="evidence" value="ECO:0007669"/>
    <property type="project" value="TreeGrafter"/>
</dbReference>
<dbReference type="CDD" id="cd02196">
    <property type="entry name" value="PurM"/>
    <property type="match status" value="1"/>
</dbReference>
<keyword evidence="9 15" id="KW-0658">Purine biosynthesis</keyword>
<dbReference type="Gene3D" id="3.90.650.10">
    <property type="entry name" value="PurM-like C-terminal domain"/>
    <property type="match status" value="1"/>
</dbReference>
<comment type="pathway">
    <text evidence="2 15">Purine metabolism; IMP biosynthesis via de novo pathway; 5-amino-1-(5-phospho-D-ribosyl)imidazole from N(2)-formyl-N(1)-(5-phospho-D-ribosyl)glycinamide: step 2/2.</text>
</comment>
<keyword evidence="10 15" id="KW-0067">ATP-binding</keyword>
<evidence type="ECO:0000256" key="13">
    <source>
        <dbReference type="ARBA" id="ARBA00033093"/>
    </source>
</evidence>
<evidence type="ECO:0000259" key="17">
    <source>
        <dbReference type="Pfam" id="PF02769"/>
    </source>
</evidence>
<dbReference type="EMBL" id="AGYR01000036">
    <property type="protein sequence ID" value="ENZ13023.1"/>
    <property type="molecule type" value="Genomic_DNA"/>
</dbReference>
<dbReference type="InterPro" id="IPR036676">
    <property type="entry name" value="PurM-like_C_sf"/>
</dbReference>
<evidence type="ECO:0000256" key="10">
    <source>
        <dbReference type="ARBA" id="ARBA00022840"/>
    </source>
</evidence>
<feature type="domain" description="PurM-like N-terminal" evidence="16">
    <location>
        <begin position="56"/>
        <end position="161"/>
    </location>
</feature>
<feature type="domain" description="PurM-like C-terminal" evidence="17">
    <location>
        <begin position="174"/>
        <end position="340"/>
    </location>
</feature>
<dbReference type="PATRIC" id="fig|999408.3.peg.3574"/>
<dbReference type="AlphaFoldDB" id="A0A0E2H974"/>